<dbReference type="AlphaFoldDB" id="A0A7M7HPS8"/>
<dbReference type="Proteomes" id="UP000007110">
    <property type="component" value="Unassembled WGS sequence"/>
</dbReference>
<reference evidence="6" key="2">
    <citation type="submission" date="2021-01" db="UniProtKB">
        <authorList>
            <consortium name="EnsemblMetazoa"/>
        </authorList>
    </citation>
    <scope>IDENTIFICATION</scope>
</reference>
<dbReference type="InterPro" id="IPR032675">
    <property type="entry name" value="LRR_dom_sf"/>
</dbReference>
<dbReference type="OMA" id="TFHATIY"/>
<feature type="chain" id="PRO_5029605207" evidence="5">
    <location>
        <begin position="26"/>
        <end position="512"/>
    </location>
</feature>
<dbReference type="EnsemblMetazoa" id="XM_011677343">
    <property type="protein sequence ID" value="XP_011675645"/>
    <property type="gene ID" value="LOC100893961"/>
</dbReference>
<keyword evidence="5" id="KW-0732">Signal</keyword>
<organism evidence="6 7">
    <name type="scientific">Strongylocentrotus purpuratus</name>
    <name type="common">Purple sea urchin</name>
    <dbReference type="NCBI Taxonomy" id="7668"/>
    <lineage>
        <taxon>Eukaryota</taxon>
        <taxon>Metazoa</taxon>
        <taxon>Echinodermata</taxon>
        <taxon>Eleutherozoa</taxon>
        <taxon>Echinozoa</taxon>
        <taxon>Echinoidea</taxon>
        <taxon>Euechinoidea</taxon>
        <taxon>Echinacea</taxon>
        <taxon>Camarodonta</taxon>
        <taxon>Echinidea</taxon>
        <taxon>Strongylocentrotidae</taxon>
        <taxon>Strongylocentrotus</taxon>
    </lineage>
</organism>
<evidence type="ECO:0000256" key="5">
    <source>
        <dbReference type="SAM" id="SignalP"/>
    </source>
</evidence>
<evidence type="ECO:0000256" key="2">
    <source>
        <dbReference type="ARBA" id="ARBA00022737"/>
    </source>
</evidence>
<evidence type="ECO:0000313" key="7">
    <source>
        <dbReference type="Proteomes" id="UP000007110"/>
    </source>
</evidence>
<accession>A0A7M7HPS8</accession>
<name>A0A7M7HPS8_STRPU</name>
<keyword evidence="1" id="KW-0433">Leucine-rich repeat</keyword>
<evidence type="ECO:0000256" key="3">
    <source>
        <dbReference type="SAM" id="MobiDB-lite"/>
    </source>
</evidence>
<dbReference type="InterPro" id="IPR001611">
    <property type="entry name" value="Leu-rich_rpt"/>
</dbReference>
<proteinExistence type="predicted"/>
<sequence length="512" mass="58245">MWSIRNRNWFFTVACGCWCFQLVKAQQSKHIDTPEVLLCDELCEFSAWAMHAYCGERMLGDLPLQCREVKTLDVRLNDIHSLKSGRLSEFDNLKYLFLVGNNMSEVEDGAFEGCEGIQFLSWGGNNFTRLTRSKFVGLRNLMHMLMDNSNIREIETEAFIETPLLKTLDLTGNKFISPPCDVVHPQNVLTDLSLSDNFISILPEGCFSRFQNLERLKLSNNPIRLITNLSTFEGLHSLKKLEMDNTSLTSLPVGSFRHIHTVNEFVLSRNLIKVLEERDFATLPEVEVLRLDHNHIHAIHSRTFVDLQSLRLLVISNNKIMSIGLHAFIPVETTLEELYLDGNELRSIHNISASSIRSLKNLSLARNPLECHCHLSTFRHSTSGMEQGGASVTCRKSNGVEVNIFETTLTATPCPKPTPGPVNPRARIGPTNKPTMPIYGETTEQLETNELSTSQQNIFYVLIFLMVLTVMLGCALLVWWILRVKMRKNRKYSKPVEDNNNVKDKSDNYDVI</sequence>
<evidence type="ECO:0000256" key="4">
    <source>
        <dbReference type="SAM" id="Phobius"/>
    </source>
</evidence>
<protein>
    <submittedName>
        <fullName evidence="6">Uncharacterized protein</fullName>
    </submittedName>
</protein>
<dbReference type="Gene3D" id="3.80.10.10">
    <property type="entry name" value="Ribonuclease Inhibitor"/>
    <property type="match status" value="2"/>
</dbReference>
<dbReference type="SUPFAM" id="SSF52058">
    <property type="entry name" value="L domain-like"/>
    <property type="match status" value="1"/>
</dbReference>
<dbReference type="Pfam" id="PF13855">
    <property type="entry name" value="LRR_8"/>
    <property type="match status" value="2"/>
</dbReference>
<dbReference type="KEGG" id="spu:100893961"/>
<feature type="transmembrane region" description="Helical" evidence="4">
    <location>
        <begin position="458"/>
        <end position="482"/>
    </location>
</feature>
<dbReference type="PANTHER" id="PTHR45712">
    <property type="entry name" value="AGAP008170-PA"/>
    <property type="match status" value="1"/>
</dbReference>
<evidence type="ECO:0000256" key="1">
    <source>
        <dbReference type="ARBA" id="ARBA00022614"/>
    </source>
</evidence>
<keyword evidence="4" id="KW-1133">Transmembrane helix</keyword>
<dbReference type="PANTHER" id="PTHR45712:SF22">
    <property type="entry name" value="INSULIN-LIKE GROWTH FACTOR-BINDING PROTEIN COMPLEX ACID LABILE SUBUNIT"/>
    <property type="match status" value="1"/>
</dbReference>
<dbReference type="InParanoid" id="A0A7M7HPS8"/>
<feature type="region of interest" description="Disordered" evidence="3">
    <location>
        <begin position="413"/>
        <end position="434"/>
    </location>
</feature>
<dbReference type="SMART" id="SM00365">
    <property type="entry name" value="LRR_SD22"/>
    <property type="match status" value="4"/>
</dbReference>
<feature type="signal peptide" evidence="5">
    <location>
        <begin position="1"/>
        <end position="25"/>
    </location>
</feature>
<keyword evidence="2" id="KW-0677">Repeat</keyword>
<dbReference type="SMART" id="SM00369">
    <property type="entry name" value="LRR_TYP"/>
    <property type="match status" value="8"/>
</dbReference>
<evidence type="ECO:0000313" key="6">
    <source>
        <dbReference type="EnsemblMetazoa" id="XP_011675645"/>
    </source>
</evidence>
<keyword evidence="7" id="KW-1185">Reference proteome</keyword>
<dbReference type="GeneID" id="100893961"/>
<keyword evidence="4" id="KW-0472">Membrane</keyword>
<dbReference type="OrthoDB" id="2015831at2759"/>
<dbReference type="RefSeq" id="XP_011675645.2">
    <property type="nucleotide sequence ID" value="XM_011677343.2"/>
</dbReference>
<dbReference type="PROSITE" id="PS51450">
    <property type="entry name" value="LRR"/>
    <property type="match status" value="2"/>
</dbReference>
<keyword evidence="4" id="KW-0812">Transmembrane</keyword>
<dbReference type="InterPro" id="IPR050333">
    <property type="entry name" value="SLRP"/>
</dbReference>
<reference evidence="7" key="1">
    <citation type="submission" date="2015-02" db="EMBL/GenBank/DDBJ databases">
        <title>Genome sequencing for Strongylocentrotus purpuratus.</title>
        <authorList>
            <person name="Murali S."/>
            <person name="Liu Y."/>
            <person name="Vee V."/>
            <person name="English A."/>
            <person name="Wang M."/>
            <person name="Skinner E."/>
            <person name="Han Y."/>
            <person name="Muzny D.M."/>
            <person name="Worley K.C."/>
            <person name="Gibbs R.A."/>
        </authorList>
    </citation>
    <scope>NUCLEOTIDE SEQUENCE</scope>
</reference>
<dbReference type="InterPro" id="IPR003591">
    <property type="entry name" value="Leu-rich_rpt_typical-subtyp"/>
</dbReference>